<sequence length="487" mass="54738">MEWSGSTIPLAAVVAAVVVVVTWVSKKANEWWYLPSPSAIPPGCKLPPGSLGWPVIGDMLSFVGLFRRDPEAYFRKAFLSRYKGENKGIYKAHLFGVPCIITCSAEMNKFVLGPQAEGTAFTAGWPSPNLLGADCMGIVEGVQHKRMRKLLAEAISQPSALKKALLRLEKRFTSTLAEWAEEKNINLRAKLKDVTFDDICDAFFSKSSDPLVKKMASFTQGLIGGLRAYPINIPGFSYHKALQCRKSLTDIMFSIIEHRRRAGSKAEEDDFLDVLVKTQDEQGNYLTNSEITDNIIASLLAGHESTSYTILWTMVLLAKNPLVWSKLRNEHLLLQSQTDGIWSGDFKQTPYTNLVLNEVLRLLNVSPFVFRTVEQEGVNYQGYYFPKGWKVVAWLRASHMNPTYFVDPHNFNPDRFLAQPPRSGQYMPFGYGPRVCPGNMLALLSSRLFIHILVTKYKWKLVNPNAKVTYLPHPKPIDGGDIVFEPL</sequence>
<comment type="cofactor">
    <cofactor evidence="3">
        <name>heme</name>
        <dbReference type="ChEBI" id="CHEBI:30413"/>
    </cofactor>
</comment>
<keyword evidence="4" id="KW-0503">Monooxygenase</keyword>
<evidence type="ECO:0000256" key="1">
    <source>
        <dbReference type="ARBA" id="ARBA00022723"/>
    </source>
</evidence>
<dbReference type="GO" id="GO:0016132">
    <property type="term" value="P:brassinosteroid biosynthetic process"/>
    <property type="evidence" value="ECO:0007669"/>
    <property type="project" value="TreeGrafter"/>
</dbReference>
<dbReference type="InterPro" id="IPR036396">
    <property type="entry name" value="Cyt_P450_sf"/>
</dbReference>
<dbReference type="PRINTS" id="PR00463">
    <property type="entry name" value="EP450I"/>
</dbReference>
<evidence type="ECO:0000256" key="5">
    <source>
        <dbReference type="SAM" id="Phobius"/>
    </source>
</evidence>
<dbReference type="GO" id="GO:0016705">
    <property type="term" value="F:oxidoreductase activity, acting on paired donors, with incorporation or reduction of molecular oxygen"/>
    <property type="evidence" value="ECO:0007669"/>
    <property type="project" value="InterPro"/>
</dbReference>
<dbReference type="EMBL" id="JABFUD020000007">
    <property type="protein sequence ID" value="KAI5077202.1"/>
    <property type="molecule type" value="Genomic_DNA"/>
</dbReference>
<comment type="caution">
    <text evidence="6">The sequence shown here is derived from an EMBL/GenBank/DDBJ whole genome shotgun (WGS) entry which is preliminary data.</text>
</comment>
<reference evidence="6" key="1">
    <citation type="submission" date="2021-01" db="EMBL/GenBank/DDBJ databases">
        <title>Adiantum capillus-veneris genome.</title>
        <authorList>
            <person name="Fang Y."/>
            <person name="Liao Q."/>
        </authorList>
    </citation>
    <scope>NUCLEOTIDE SEQUENCE</scope>
    <source>
        <strain evidence="6">H3</strain>
        <tissue evidence="6">Leaf</tissue>
    </source>
</reference>
<evidence type="ECO:0000313" key="7">
    <source>
        <dbReference type="Proteomes" id="UP000886520"/>
    </source>
</evidence>
<dbReference type="Gene3D" id="1.10.630.10">
    <property type="entry name" value="Cytochrome P450"/>
    <property type="match status" value="1"/>
</dbReference>
<keyword evidence="3 4" id="KW-0349">Heme</keyword>
<keyword evidence="4" id="KW-0560">Oxidoreductase</keyword>
<evidence type="ECO:0000256" key="2">
    <source>
        <dbReference type="ARBA" id="ARBA00023004"/>
    </source>
</evidence>
<dbReference type="AlphaFoldDB" id="A0A9D4V1C6"/>
<keyword evidence="5" id="KW-0472">Membrane</keyword>
<dbReference type="SUPFAM" id="SSF48264">
    <property type="entry name" value="Cytochrome P450"/>
    <property type="match status" value="1"/>
</dbReference>
<dbReference type="PROSITE" id="PS00086">
    <property type="entry name" value="CYTOCHROME_P450"/>
    <property type="match status" value="1"/>
</dbReference>
<evidence type="ECO:0008006" key="8">
    <source>
        <dbReference type="Google" id="ProtNLM"/>
    </source>
</evidence>
<feature type="transmembrane region" description="Helical" evidence="5">
    <location>
        <begin position="6"/>
        <end position="24"/>
    </location>
</feature>
<dbReference type="Proteomes" id="UP000886520">
    <property type="component" value="Chromosome 7"/>
</dbReference>
<organism evidence="6 7">
    <name type="scientific">Adiantum capillus-veneris</name>
    <name type="common">Maidenhair fern</name>
    <dbReference type="NCBI Taxonomy" id="13818"/>
    <lineage>
        <taxon>Eukaryota</taxon>
        <taxon>Viridiplantae</taxon>
        <taxon>Streptophyta</taxon>
        <taxon>Embryophyta</taxon>
        <taxon>Tracheophyta</taxon>
        <taxon>Polypodiopsida</taxon>
        <taxon>Polypodiidae</taxon>
        <taxon>Polypodiales</taxon>
        <taxon>Pteridineae</taxon>
        <taxon>Pteridaceae</taxon>
        <taxon>Vittarioideae</taxon>
        <taxon>Adiantum</taxon>
    </lineage>
</organism>
<dbReference type="Pfam" id="PF00067">
    <property type="entry name" value="p450"/>
    <property type="match status" value="1"/>
</dbReference>
<proteinExistence type="inferred from homology"/>
<keyword evidence="1 3" id="KW-0479">Metal-binding</keyword>
<feature type="binding site" description="axial binding residue" evidence="3">
    <location>
        <position position="436"/>
    </location>
    <ligand>
        <name>heme</name>
        <dbReference type="ChEBI" id="CHEBI:30413"/>
    </ligand>
    <ligandPart>
        <name>Fe</name>
        <dbReference type="ChEBI" id="CHEBI:18248"/>
    </ligandPart>
</feature>
<evidence type="ECO:0000313" key="6">
    <source>
        <dbReference type="EMBL" id="KAI5077202.1"/>
    </source>
</evidence>
<dbReference type="GO" id="GO:0010268">
    <property type="term" value="P:brassinosteroid homeostasis"/>
    <property type="evidence" value="ECO:0007669"/>
    <property type="project" value="TreeGrafter"/>
</dbReference>
<keyword evidence="7" id="KW-1185">Reference proteome</keyword>
<name>A0A9D4V1C6_ADICA</name>
<keyword evidence="5" id="KW-0812">Transmembrane</keyword>
<dbReference type="GO" id="GO:0020037">
    <property type="term" value="F:heme binding"/>
    <property type="evidence" value="ECO:0007669"/>
    <property type="project" value="InterPro"/>
</dbReference>
<keyword evidence="5" id="KW-1133">Transmembrane helix</keyword>
<dbReference type="InterPro" id="IPR017972">
    <property type="entry name" value="Cyt_P450_CS"/>
</dbReference>
<dbReference type="PANTHER" id="PTHR24286">
    <property type="entry name" value="CYTOCHROME P450 26"/>
    <property type="match status" value="1"/>
</dbReference>
<dbReference type="PRINTS" id="PR00385">
    <property type="entry name" value="P450"/>
</dbReference>
<dbReference type="InterPro" id="IPR002401">
    <property type="entry name" value="Cyt_P450_E_grp-I"/>
</dbReference>
<evidence type="ECO:0000256" key="3">
    <source>
        <dbReference type="PIRSR" id="PIRSR602401-1"/>
    </source>
</evidence>
<comment type="similarity">
    <text evidence="4">Belongs to the cytochrome P450 family.</text>
</comment>
<keyword evidence="2 3" id="KW-0408">Iron</keyword>
<dbReference type="OrthoDB" id="2789670at2759"/>
<dbReference type="InterPro" id="IPR001128">
    <property type="entry name" value="Cyt_P450"/>
</dbReference>
<dbReference type="GO" id="GO:0004497">
    <property type="term" value="F:monooxygenase activity"/>
    <property type="evidence" value="ECO:0007669"/>
    <property type="project" value="UniProtKB-KW"/>
</dbReference>
<evidence type="ECO:0000256" key="4">
    <source>
        <dbReference type="RuleBase" id="RU000461"/>
    </source>
</evidence>
<gene>
    <name evidence="6" type="ORF">GOP47_0007026</name>
</gene>
<dbReference type="GO" id="GO:0005506">
    <property type="term" value="F:iron ion binding"/>
    <property type="evidence" value="ECO:0007669"/>
    <property type="project" value="InterPro"/>
</dbReference>
<protein>
    <recommendedName>
        <fullName evidence="8">Cytochrome P450</fullName>
    </recommendedName>
</protein>
<accession>A0A9D4V1C6</accession>
<dbReference type="GO" id="GO:0016125">
    <property type="term" value="P:sterol metabolic process"/>
    <property type="evidence" value="ECO:0007669"/>
    <property type="project" value="TreeGrafter"/>
</dbReference>
<dbReference type="PANTHER" id="PTHR24286:SF12">
    <property type="entry name" value="CYTOCHROME P450 FAMILY PROTEIN, EXPRESSED"/>
    <property type="match status" value="1"/>
</dbReference>